<gene>
    <name evidence="5" type="ORF">E4650_03765</name>
    <name evidence="4" type="ORF">SAMN04488588_2050</name>
</gene>
<dbReference type="PANTHER" id="PTHR45586:SF1">
    <property type="entry name" value="LIPOPOLYSACCHARIDE ASSEMBLY PROTEIN B"/>
    <property type="match status" value="1"/>
</dbReference>
<dbReference type="PANTHER" id="PTHR45586">
    <property type="entry name" value="TPR REPEAT-CONTAINING PROTEIN PA4667"/>
    <property type="match status" value="1"/>
</dbReference>
<evidence type="ECO:0000313" key="4">
    <source>
        <dbReference type="EMBL" id="SDC90602.1"/>
    </source>
</evidence>
<dbReference type="OrthoDB" id="9811316at2"/>
<dbReference type="Proteomes" id="UP000199322">
    <property type="component" value="Unassembled WGS sequence"/>
</dbReference>
<reference evidence="5 7" key="2">
    <citation type="submission" date="2019-04" db="EMBL/GenBank/DDBJ databases">
        <title>Draft genome sequence data and analysis of a Fermenting Bacterium, Geotoga petraea strain HO-Geo1, isolated from heavy-oil petroleum reservoir in Russia.</title>
        <authorList>
            <person name="Grouzdev D.S."/>
            <person name="Semenova E.M."/>
            <person name="Sokolova D.S."/>
            <person name="Tourova T.P."/>
            <person name="Poltaraus A.B."/>
            <person name="Nazina T.N."/>
        </authorList>
    </citation>
    <scope>NUCLEOTIDE SEQUENCE [LARGE SCALE GENOMIC DNA]</scope>
    <source>
        <strain evidence="5 7">HO-Geo1</strain>
    </source>
</reference>
<protein>
    <submittedName>
        <fullName evidence="5">Tetratricopeptide repeat protein</fullName>
    </submittedName>
    <submittedName>
        <fullName evidence="4">Tetratricopeptide repeat-containing protein</fullName>
    </submittedName>
</protein>
<dbReference type="InterPro" id="IPR019734">
    <property type="entry name" value="TPR_rpt"/>
</dbReference>
<feature type="repeat" description="TPR" evidence="3">
    <location>
        <begin position="200"/>
        <end position="233"/>
    </location>
</feature>
<feature type="repeat" description="TPR" evidence="3">
    <location>
        <begin position="166"/>
        <end position="199"/>
    </location>
</feature>
<name>A0A1G6QDM0_9BACT</name>
<proteinExistence type="predicted"/>
<dbReference type="Pfam" id="PF14559">
    <property type="entry name" value="TPR_19"/>
    <property type="match status" value="1"/>
</dbReference>
<evidence type="ECO:0000256" key="2">
    <source>
        <dbReference type="ARBA" id="ARBA00022803"/>
    </source>
</evidence>
<reference evidence="4 6" key="1">
    <citation type="submission" date="2016-10" db="EMBL/GenBank/DDBJ databases">
        <authorList>
            <person name="de Groot N.N."/>
        </authorList>
    </citation>
    <scope>NUCLEOTIDE SEQUENCE [LARGE SCALE GENOMIC DNA]</scope>
    <source>
        <strain evidence="4 6">WG14</strain>
    </source>
</reference>
<keyword evidence="2 3" id="KW-0802">TPR repeat</keyword>
<dbReference type="Proteomes" id="UP000297288">
    <property type="component" value="Unassembled WGS sequence"/>
</dbReference>
<dbReference type="AlphaFoldDB" id="A0A1G6QDM0"/>
<dbReference type="SMART" id="SM00028">
    <property type="entry name" value="TPR"/>
    <property type="match status" value="3"/>
</dbReference>
<evidence type="ECO:0000313" key="5">
    <source>
        <dbReference type="EMBL" id="TGG89313.1"/>
    </source>
</evidence>
<accession>A0A1G6QDM0</accession>
<dbReference type="EMBL" id="FMYV01000012">
    <property type="protein sequence ID" value="SDC90602.1"/>
    <property type="molecule type" value="Genomic_DNA"/>
</dbReference>
<sequence length="356" mass="41926">MENLININLNGEIITITDKTPFPILLAEFLYEGDFDLMMADLKNNVELVEEAKKVTKLMENLPGLTSNFITRPFVFNDFMTYMDEFKIKPSDLNHVSLNGMFDIVLERADRKAFDIVKNIIDFMLKIDSNFAPAYELLGSILIEEGDFEKGKEYLEKAAKIDPWNIAALSELGEAYFNLKEFHKAAEIWKKEIELSPDNYVTYFMISDAYIEIEEFEKAAHNLEKFLSRFPKSILGKFELSELYRKLDRNIEADELKDEILNSTPEYQSDIEIWSKIMIEKQKFDRVIKFIEKYVRDNDENEHFKLLLVVPYIKSGRKAEAKEIYKAMKEKFSWYIYSLKNVFDENLNEEEKELLN</sequence>
<dbReference type="InterPro" id="IPR011990">
    <property type="entry name" value="TPR-like_helical_dom_sf"/>
</dbReference>
<organism evidence="4 6">
    <name type="scientific">Geotoga petraea</name>
    <dbReference type="NCBI Taxonomy" id="28234"/>
    <lineage>
        <taxon>Bacteria</taxon>
        <taxon>Thermotogati</taxon>
        <taxon>Thermotogota</taxon>
        <taxon>Thermotogae</taxon>
        <taxon>Petrotogales</taxon>
        <taxon>Petrotogaceae</taxon>
        <taxon>Geotoga</taxon>
    </lineage>
</organism>
<evidence type="ECO:0000256" key="3">
    <source>
        <dbReference type="PROSITE-ProRule" id="PRU00339"/>
    </source>
</evidence>
<dbReference type="RefSeq" id="WP_091405634.1">
    <property type="nucleotide sequence ID" value="NZ_FMYV01000012.1"/>
</dbReference>
<keyword evidence="1" id="KW-0677">Repeat</keyword>
<feature type="repeat" description="TPR" evidence="3">
    <location>
        <begin position="132"/>
        <end position="165"/>
    </location>
</feature>
<dbReference type="Pfam" id="PF13181">
    <property type="entry name" value="TPR_8"/>
    <property type="match status" value="1"/>
</dbReference>
<dbReference type="EMBL" id="SRME01000001">
    <property type="protein sequence ID" value="TGG89313.1"/>
    <property type="molecule type" value="Genomic_DNA"/>
</dbReference>
<dbReference type="InterPro" id="IPR051012">
    <property type="entry name" value="CellSynth/LPSAsmb/PSIAsmb"/>
</dbReference>
<dbReference type="PROSITE" id="PS50005">
    <property type="entry name" value="TPR"/>
    <property type="match status" value="3"/>
</dbReference>
<dbReference type="SUPFAM" id="SSF48452">
    <property type="entry name" value="TPR-like"/>
    <property type="match status" value="1"/>
</dbReference>
<evidence type="ECO:0000313" key="7">
    <source>
        <dbReference type="Proteomes" id="UP000297288"/>
    </source>
</evidence>
<dbReference type="STRING" id="28234.SAMN04488588_2050"/>
<keyword evidence="6" id="KW-1185">Reference proteome</keyword>
<evidence type="ECO:0000313" key="6">
    <source>
        <dbReference type="Proteomes" id="UP000199322"/>
    </source>
</evidence>
<dbReference type="Gene3D" id="1.25.40.10">
    <property type="entry name" value="Tetratricopeptide repeat domain"/>
    <property type="match status" value="1"/>
</dbReference>
<evidence type="ECO:0000256" key="1">
    <source>
        <dbReference type="ARBA" id="ARBA00022737"/>
    </source>
</evidence>